<name>A0A6A5TRK5_9PLEO</name>
<organism evidence="1 2">
    <name type="scientific">Byssothecium circinans</name>
    <dbReference type="NCBI Taxonomy" id="147558"/>
    <lineage>
        <taxon>Eukaryota</taxon>
        <taxon>Fungi</taxon>
        <taxon>Dikarya</taxon>
        <taxon>Ascomycota</taxon>
        <taxon>Pezizomycotina</taxon>
        <taxon>Dothideomycetes</taxon>
        <taxon>Pleosporomycetidae</taxon>
        <taxon>Pleosporales</taxon>
        <taxon>Massarineae</taxon>
        <taxon>Massarinaceae</taxon>
        <taxon>Byssothecium</taxon>
    </lineage>
</organism>
<evidence type="ECO:0000313" key="2">
    <source>
        <dbReference type="Proteomes" id="UP000800035"/>
    </source>
</evidence>
<gene>
    <name evidence="1" type="ORF">CC80DRAFT_553219</name>
</gene>
<dbReference type="Proteomes" id="UP000800035">
    <property type="component" value="Unassembled WGS sequence"/>
</dbReference>
<protein>
    <recommendedName>
        <fullName evidence="3">F-box domain-containing protein</fullName>
    </recommendedName>
</protein>
<evidence type="ECO:0008006" key="3">
    <source>
        <dbReference type="Google" id="ProtNLM"/>
    </source>
</evidence>
<evidence type="ECO:0000313" key="1">
    <source>
        <dbReference type="EMBL" id="KAF1951567.1"/>
    </source>
</evidence>
<dbReference type="OrthoDB" id="3755437at2759"/>
<sequence>MDNQATDIDAIHAPGQRACSVKITGTNNCSALPAEIWAEILKGVDNCTFWNCRQLSHTIRAEADREFRISRLSDLSLRCLYRVKVTHPCPASLAGLPPMDRIYNGDFGTHGWGVSFSGIENERVHYKFGIICVEAPHDDIDVFDVGIFHRRGHDDALLSDNTVQRAITEAMTSLSNFSRTISVGNATQHVLKLDISIDWSDRTFSFNWKDCLAQFYGQETLFRRIQQKDPLLQDPTVATPDESEWLDCRKRRIDKDPLDSRFHAWDVSVDEGMYLKARGQVNTRIWVKVYQKYIKRAYLECGMIMNLRLGDHDDLGFPCECCSATHLCGRAVFLDIMRRENIAQRYVMKKMGMELVGMFPMATTGTWEEVAAANAAKQGVKVQTRS</sequence>
<proteinExistence type="predicted"/>
<dbReference type="EMBL" id="ML977016">
    <property type="protein sequence ID" value="KAF1951567.1"/>
    <property type="molecule type" value="Genomic_DNA"/>
</dbReference>
<dbReference type="AlphaFoldDB" id="A0A6A5TRK5"/>
<reference evidence="1" key="1">
    <citation type="journal article" date="2020" name="Stud. Mycol.">
        <title>101 Dothideomycetes genomes: a test case for predicting lifestyles and emergence of pathogens.</title>
        <authorList>
            <person name="Haridas S."/>
            <person name="Albert R."/>
            <person name="Binder M."/>
            <person name="Bloem J."/>
            <person name="Labutti K."/>
            <person name="Salamov A."/>
            <person name="Andreopoulos B."/>
            <person name="Baker S."/>
            <person name="Barry K."/>
            <person name="Bills G."/>
            <person name="Bluhm B."/>
            <person name="Cannon C."/>
            <person name="Castanera R."/>
            <person name="Culley D."/>
            <person name="Daum C."/>
            <person name="Ezra D."/>
            <person name="Gonzalez J."/>
            <person name="Henrissat B."/>
            <person name="Kuo A."/>
            <person name="Liang C."/>
            <person name="Lipzen A."/>
            <person name="Lutzoni F."/>
            <person name="Magnuson J."/>
            <person name="Mondo S."/>
            <person name="Nolan M."/>
            <person name="Ohm R."/>
            <person name="Pangilinan J."/>
            <person name="Park H.-J."/>
            <person name="Ramirez L."/>
            <person name="Alfaro M."/>
            <person name="Sun H."/>
            <person name="Tritt A."/>
            <person name="Yoshinaga Y."/>
            <person name="Zwiers L.-H."/>
            <person name="Turgeon B."/>
            <person name="Goodwin S."/>
            <person name="Spatafora J."/>
            <person name="Crous P."/>
            <person name="Grigoriev I."/>
        </authorList>
    </citation>
    <scope>NUCLEOTIDE SEQUENCE</scope>
    <source>
        <strain evidence="1">CBS 675.92</strain>
    </source>
</reference>
<accession>A0A6A5TRK5</accession>
<keyword evidence="2" id="KW-1185">Reference proteome</keyword>